<feature type="domain" description="DUF1330" evidence="1">
    <location>
        <begin position="14"/>
        <end position="95"/>
    </location>
</feature>
<name>A2BX01_PROM5</name>
<evidence type="ECO:0000259" key="1">
    <source>
        <dbReference type="Pfam" id="PF07045"/>
    </source>
</evidence>
<dbReference type="SUPFAM" id="SSF54909">
    <property type="entry name" value="Dimeric alpha+beta barrel"/>
    <property type="match status" value="1"/>
</dbReference>
<evidence type="ECO:0000313" key="2">
    <source>
        <dbReference type="EMBL" id="ABM72312.1"/>
    </source>
</evidence>
<reference evidence="2 3" key="1">
    <citation type="journal article" date="2007" name="PLoS Genet.">
        <title>Patterns and implications of gene gain and loss in the evolution of Prochlorococcus.</title>
        <authorList>
            <person name="Kettler G.C."/>
            <person name="Martiny A.C."/>
            <person name="Huang K."/>
            <person name="Zucker J."/>
            <person name="Coleman M.L."/>
            <person name="Rodrigue S."/>
            <person name="Chen F."/>
            <person name="Lapidus A."/>
            <person name="Ferriera S."/>
            <person name="Johnson J."/>
            <person name="Steglich C."/>
            <person name="Church G.M."/>
            <person name="Richardson P."/>
            <person name="Chisholm S.W."/>
        </authorList>
    </citation>
    <scope>NUCLEOTIDE SEQUENCE [LARGE SCALE GENOMIC DNA]</scope>
    <source>
        <strain evidence="2 3">MIT 9515</strain>
    </source>
</reference>
<organism evidence="2 3">
    <name type="scientific">Prochlorococcus marinus (strain MIT 9515)</name>
    <dbReference type="NCBI Taxonomy" id="167542"/>
    <lineage>
        <taxon>Bacteria</taxon>
        <taxon>Bacillati</taxon>
        <taxon>Cyanobacteriota</taxon>
        <taxon>Cyanophyceae</taxon>
        <taxon>Synechococcales</taxon>
        <taxon>Prochlorococcaceae</taxon>
        <taxon>Prochlorococcus</taxon>
    </lineage>
</organism>
<protein>
    <recommendedName>
        <fullName evidence="1">DUF1330 domain-containing protein</fullName>
    </recommendedName>
</protein>
<proteinExistence type="predicted"/>
<dbReference type="Gene3D" id="3.30.70.100">
    <property type="match status" value="1"/>
</dbReference>
<dbReference type="InterPro" id="IPR010753">
    <property type="entry name" value="DUF1330"/>
</dbReference>
<dbReference type="InterPro" id="IPR011008">
    <property type="entry name" value="Dimeric_a/b-barrel"/>
</dbReference>
<dbReference type="HOGENOM" id="CLU_183768_0_0_3"/>
<dbReference type="KEGG" id="pmc:P9515_11051"/>
<evidence type="ECO:0000313" key="3">
    <source>
        <dbReference type="Proteomes" id="UP000001589"/>
    </source>
</evidence>
<gene>
    <name evidence="2" type="ordered locus">P9515_11051</name>
</gene>
<dbReference type="AlphaFoldDB" id="A2BX01"/>
<dbReference type="eggNOG" id="COG5470">
    <property type="taxonomic scope" value="Bacteria"/>
</dbReference>
<dbReference type="Pfam" id="PF07045">
    <property type="entry name" value="DUF1330"/>
    <property type="match status" value="1"/>
</dbReference>
<dbReference type="Proteomes" id="UP000001589">
    <property type="component" value="Chromosome"/>
</dbReference>
<accession>A2BX01</accession>
<sequence>MCYILLKCFDSMTKSYWLKKISIPNADLFLEYIRTVLPWIRSVGGVVIKKDIVQNSNSHNWDGGQLGIVIEFESKIAAKKAFYSDVFQDYLRSRDLMELVTISTL</sequence>
<dbReference type="EMBL" id="CP000552">
    <property type="protein sequence ID" value="ABM72312.1"/>
    <property type="molecule type" value="Genomic_DNA"/>
</dbReference>